<gene>
    <name evidence="2" type="ORF">Hamer_G015427</name>
</gene>
<protein>
    <submittedName>
        <fullName evidence="2">Uncharacterized protein</fullName>
    </submittedName>
</protein>
<dbReference type="AlphaFoldDB" id="A0A8J5NBY8"/>
<feature type="region of interest" description="Disordered" evidence="1">
    <location>
        <begin position="1"/>
        <end position="51"/>
    </location>
</feature>
<comment type="caution">
    <text evidence="2">The sequence shown here is derived from an EMBL/GenBank/DDBJ whole genome shotgun (WGS) entry which is preliminary data.</text>
</comment>
<dbReference type="EMBL" id="JAHLQT010003055">
    <property type="protein sequence ID" value="KAG7176621.1"/>
    <property type="molecule type" value="Genomic_DNA"/>
</dbReference>
<dbReference type="Proteomes" id="UP000747542">
    <property type="component" value="Unassembled WGS sequence"/>
</dbReference>
<evidence type="ECO:0000313" key="2">
    <source>
        <dbReference type="EMBL" id="KAG7176621.1"/>
    </source>
</evidence>
<sequence>MTSSRKKLSDSRESAMSNLNHRSAISTHHQGNGNFALSPRGHQSGPNEYSYHVEGLPAHGWVQQQHGSHMRMRKESGKW</sequence>
<organism evidence="2 3">
    <name type="scientific">Homarus americanus</name>
    <name type="common">American lobster</name>
    <dbReference type="NCBI Taxonomy" id="6706"/>
    <lineage>
        <taxon>Eukaryota</taxon>
        <taxon>Metazoa</taxon>
        <taxon>Ecdysozoa</taxon>
        <taxon>Arthropoda</taxon>
        <taxon>Crustacea</taxon>
        <taxon>Multicrustacea</taxon>
        <taxon>Malacostraca</taxon>
        <taxon>Eumalacostraca</taxon>
        <taxon>Eucarida</taxon>
        <taxon>Decapoda</taxon>
        <taxon>Pleocyemata</taxon>
        <taxon>Astacidea</taxon>
        <taxon>Nephropoidea</taxon>
        <taxon>Nephropidae</taxon>
        <taxon>Homarus</taxon>
    </lineage>
</organism>
<reference evidence="2" key="1">
    <citation type="journal article" date="2021" name="Sci. Adv.">
        <title>The American lobster genome reveals insights on longevity, neural, and immune adaptations.</title>
        <authorList>
            <person name="Polinski J.M."/>
            <person name="Zimin A.V."/>
            <person name="Clark K.F."/>
            <person name="Kohn A.B."/>
            <person name="Sadowski N."/>
            <person name="Timp W."/>
            <person name="Ptitsyn A."/>
            <person name="Khanna P."/>
            <person name="Romanova D.Y."/>
            <person name="Williams P."/>
            <person name="Greenwood S.J."/>
            <person name="Moroz L.L."/>
            <person name="Walt D.R."/>
            <person name="Bodnar A.G."/>
        </authorList>
    </citation>
    <scope>NUCLEOTIDE SEQUENCE</scope>
    <source>
        <strain evidence="2">GMGI-L3</strain>
    </source>
</reference>
<keyword evidence="3" id="KW-1185">Reference proteome</keyword>
<evidence type="ECO:0000313" key="3">
    <source>
        <dbReference type="Proteomes" id="UP000747542"/>
    </source>
</evidence>
<proteinExistence type="predicted"/>
<feature type="non-terminal residue" evidence="2">
    <location>
        <position position="79"/>
    </location>
</feature>
<name>A0A8J5NBY8_HOMAM</name>
<evidence type="ECO:0000256" key="1">
    <source>
        <dbReference type="SAM" id="MobiDB-lite"/>
    </source>
</evidence>
<feature type="region of interest" description="Disordered" evidence="1">
    <location>
        <begin position="60"/>
        <end position="79"/>
    </location>
</feature>
<feature type="compositionally biased region" description="Polar residues" evidence="1">
    <location>
        <begin position="14"/>
        <end position="35"/>
    </location>
</feature>
<accession>A0A8J5NBY8</accession>